<name>A0A327KKG3_9BRAD</name>
<accession>A0A327KKG3</accession>
<proteinExistence type="predicted"/>
<dbReference type="RefSeq" id="WP_111384075.1">
    <property type="nucleotide sequence ID" value="NZ_NPEW01000025.1"/>
</dbReference>
<reference evidence="1 4" key="3">
    <citation type="submission" date="2019-11" db="EMBL/GenBank/DDBJ databases">
        <title>Whole-genome sequence of Rhodoplanes serenus DSM 18633, type strain.</title>
        <authorList>
            <person name="Kyndt J.A."/>
            <person name="Meyer T.E."/>
        </authorList>
    </citation>
    <scope>NUCLEOTIDE SEQUENCE [LARGE SCALE GENOMIC DNA]</scope>
    <source>
        <strain evidence="1 4">DSM 18633</strain>
    </source>
</reference>
<comment type="caution">
    <text evidence="1">The sequence shown here is derived from an EMBL/GenBank/DDBJ whole genome shotgun (WGS) entry which is preliminary data.</text>
</comment>
<dbReference type="AlphaFoldDB" id="A0A327KKG3"/>
<dbReference type="EMBL" id="WNKV01000012">
    <property type="protein sequence ID" value="MTW17705.1"/>
    <property type="molecule type" value="Genomic_DNA"/>
</dbReference>
<organism evidence="1 4">
    <name type="scientific">Rhodoplanes serenus</name>
    <dbReference type="NCBI Taxonomy" id="200615"/>
    <lineage>
        <taxon>Bacteria</taxon>
        <taxon>Pseudomonadati</taxon>
        <taxon>Pseudomonadota</taxon>
        <taxon>Alphaproteobacteria</taxon>
        <taxon>Hyphomicrobiales</taxon>
        <taxon>Nitrobacteraceae</taxon>
        <taxon>Rhodoplanes</taxon>
    </lineage>
</organism>
<evidence type="ECO:0000313" key="4">
    <source>
        <dbReference type="Proteomes" id="UP000438991"/>
    </source>
</evidence>
<dbReference type="Proteomes" id="UP000438991">
    <property type="component" value="Unassembled WGS sequence"/>
</dbReference>
<protein>
    <submittedName>
        <fullName evidence="1">Uncharacterized protein</fullName>
    </submittedName>
</protein>
<reference evidence="2" key="1">
    <citation type="submission" date="2018-10" db="EMBL/GenBank/DDBJ databases">
        <authorList>
            <person name="Peiro R."/>
            <person name="Begona"/>
            <person name="Cbmso G."/>
            <person name="Lopez M."/>
            <person name="Gonzalez S."/>
            <person name="Sacristan E."/>
            <person name="Castillo E."/>
        </authorList>
    </citation>
    <scope>NUCLEOTIDE SEQUENCE</scope>
    <source>
        <strain evidence="2">Rhod_genome</strain>
    </source>
</reference>
<evidence type="ECO:0000313" key="2">
    <source>
        <dbReference type="EMBL" id="VCU09381.1"/>
    </source>
</evidence>
<sequence>MRTDDSRQRSSDATCRTCGSAVEVPRFFDTRGHHYCAPECWESVGVAPAHAHSHAHAHSRAPAELR</sequence>
<evidence type="ECO:0000313" key="1">
    <source>
        <dbReference type="EMBL" id="MTW17705.1"/>
    </source>
</evidence>
<evidence type="ECO:0000313" key="3">
    <source>
        <dbReference type="Proteomes" id="UP000289200"/>
    </source>
</evidence>
<dbReference type="EMBL" id="UWOC01000146">
    <property type="protein sequence ID" value="VCU09381.1"/>
    <property type="molecule type" value="Genomic_DNA"/>
</dbReference>
<reference evidence="3" key="2">
    <citation type="submission" date="2018-10" db="EMBL/GenBank/DDBJ databases">
        <authorList>
            <person name="Peiro R."/>
            <person name="Begona"/>
            <person name="Cbmso G."/>
            <person name="Lopez M."/>
            <person name="Gonzalez S."/>
            <person name="Sacristan E."/>
            <person name="Castillo E."/>
        </authorList>
    </citation>
    <scope>NUCLEOTIDE SEQUENCE [LARGE SCALE GENOMIC DNA]</scope>
</reference>
<dbReference type="Proteomes" id="UP000289200">
    <property type="component" value="Unassembled WGS sequence"/>
</dbReference>
<keyword evidence="3" id="KW-1185">Reference proteome</keyword>
<dbReference type="OrthoDB" id="9911928at2"/>
<gene>
    <name evidence="1" type="ORF">GJ689_15975</name>
    <name evidence="2" type="ORF">RHODGE_RHODGE_02553</name>
</gene>